<protein>
    <submittedName>
        <fullName evidence="1">Uncharacterized protein</fullName>
    </submittedName>
</protein>
<organism evidence="1 2">
    <name type="scientific">Knipowitschia caucasica</name>
    <name type="common">Caucasian dwarf goby</name>
    <name type="synonym">Pomatoschistus caucasicus</name>
    <dbReference type="NCBI Taxonomy" id="637954"/>
    <lineage>
        <taxon>Eukaryota</taxon>
        <taxon>Metazoa</taxon>
        <taxon>Chordata</taxon>
        <taxon>Craniata</taxon>
        <taxon>Vertebrata</taxon>
        <taxon>Euteleostomi</taxon>
        <taxon>Actinopterygii</taxon>
        <taxon>Neopterygii</taxon>
        <taxon>Teleostei</taxon>
        <taxon>Neoteleostei</taxon>
        <taxon>Acanthomorphata</taxon>
        <taxon>Gobiaria</taxon>
        <taxon>Gobiiformes</taxon>
        <taxon>Gobioidei</taxon>
        <taxon>Gobiidae</taxon>
        <taxon>Gobiinae</taxon>
        <taxon>Knipowitschia</taxon>
    </lineage>
</organism>
<gene>
    <name evidence="1" type="ORF">KC01_LOCUS8805</name>
</gene>
<dbReference type="Proteomes" id="UP001497482">
    <property type="component" value="Chromosome 13"/>
</dbReference>
<dbReference type="AlphaFoldDB" id="A0AAV2JQG1"/>
<evidence type="ECO:0000313" key="1">
    <source>
        <dbReference type="EMBL" id="CAL1577459.1"/>
    </source>
</evidence>
<keyword evidence="2" id="KW-1185">Reference proteome</keyword>
<dbReference type="EMBL" id="OZ035835">
    <property type="protein sequence ID" value="CAL1577459.1"/>
    <property type="molecule type" value="Genomic_DNA"/>
</dbReference>
<accession>A0AAV2JQG1</accession>
<sequence>MTQRGREVDYRGLQMWREMVDAGKACIKKHLYEMPVRRMKRQAPNHRPEHVLALRDGGEMSERRYSGGQIDVCFVMMCAREVVSNLQWTELGFDFVQV</sequence>
<proteinExistence type="predicted"/>
<name>A0AAV2JQG1_KNICA</name>
<evidence type="ECO:0000313" key="2">
    <source>
        <dbReference type="Proteomes" id="UP001497482"/>
    </source>
</evidence>
<reference evidence="1 2" key="1">
    <citation type="submission" date="2024-04" db="EMBL/GenBank/DDBJ databases">
        <authorList>
            <person name="Waldvogel A.-M."/>
            <person name="Schoenle A."/>
        </authorList>
    </citation>
    <scope>NUCLEOTIDE SEQUENCE [LARGE SCALE GENOMIC DNA]</scope>
</reference>